<reference evidence="2 3" key="1">
    <citation type="submission" date="2017-07" db="EMBL/GenBank/DDBJ databases">
        <title>The genome sequence of Paludifilum halophilum highlights mechanisms for microbial adaptation to high salt environemnts.</title>
        <authorList>
            <person name="Belbahri L."/>
        </authorList>
    </citation>
    <scope>NUCLEOTIDE SEQUENCE [LARGE SCALE GENOMIC DNA]</scope>
    <source>
        <strain evidence="2 3">DSM 102817</strain>
    </source>
</reference>
<evidence type="ECO:0000313" key="3">
    <source>
        <dbReference type="Proteomes" id="UP000215459"/>
    </source>
</evidence>
<organism evidence="2 3">
    <name type="scientific">Paludifilum halophilum</name>
    <dbReference type="NCBI Taxonomy" id="1642702"/>
    <lineage>
        <taxon>Bacteria</taxon>
        <taxon>Bacillati</taxon>
        <taxon>Bacillota</taxon>
        <taxon>Bacilli</taxon>
        <taxon>Bacillales</taxon>
        <taxon>Thermoactinomycetaceae</taxon>
        <taxon>Paludifilum</taxon>
    </lineage>
</organism>
<keyword evidence="3" id="KW-1185">Reference proteome</keyword>
<dbReference type="InterPro" id="IPR010093">
    <property type="entry name" value="SinI_DNA-bd"/>
</dbReference>
<dbReference type="AlphaFoldDB" id="A0A235B5L3"/>
<evidence type="ECO:0000313" key="2">
    <source>
        <dbReference type="EMBL" id="OYD07594.1"/>
    </source>
</evidence>
<proteinExistence type="predicted"/>
<accession>A0A235B5L3</accession>
<dbReference type="InterPro" id="IPR041657">
    <property type="entry name" value="HTH_17"/>
</dbReference>
<dbReference type="OrthoDB" id="26294at2"/>
<dbReference type="RefSeq" id="WP_094264265.1">
    <property type="nucleotide sequence ID" value="NZ_NOWF01000005.1"/>
</dbReference>
<feature type="domain" description="Helix-turn-helix" evidence="1">
    <location>
        <begin position="37"/>
        <end position="82"/>
    </location>
</feature>
<dbReference type="Pfam" id="PF12728">
    <property type="entry name" value="HTH_17"/>
    <property type="match status" value="1"/>
</dbReference>
<dbReference type="GO" id="GO:0003677">
    <property type="term" value="F:DNA binding"/>
    <property type="evidence" value="ECO:0007669"/>
    <property type="project" value="InterPro"/>
</dbReference>
<dbReference type="Gene3D" id="1.10.1660.10">
    <property type="match status" value="1"/>
</dbReference>
<evidence type="ECO:0000259" key="1">
    <source>
        <dbReference type="Pfam" id="PF12728"/>
    </source>
</evidence>
<dbReference type="NCBIfam" id="TIGR01764">
    <property type="entry name" value="excise"/>
    <property type="match status" value="1"/>
</dbReference>
<name>A0A235B5L3_9BACL</name>
<dbReference type="Proteomes" id="UP000215459">
    <property type="component" value="Unassembled WGS sequence"/>
</dbReference>
<gene>
    <name evidence="2" type="ORF">CHM34_08900</name>
</gene>
<dbReference type="SUPFAM" id="SSF46955">
    <property type="entry name" value="Putative DNA-binding domain"/>
    <property type="match status" value="1"/>
</dbReference>
<dbReference type="InterPro" id="IPR009061">
    <property type="entry name" value="DNA-bd_dom_put_sf"/>
</dbReference>
<sequence length="88" mass="10120">MFDRRKGIFVQSDRSGAVKDTEGVISEVKPTKEDKLITPEEAAERLSVSPVTIRNWLRQGKMSGVKVSSLWRVREEDIEEIIQYKGRK</sequence>
<comment type="caution">
    <text evidence="2">The sequence shown here is derived from an EMBL/GenBank/DDBJ whole genome shotgun (WGS) entry which is preliminary data.</text>
</comment>
<protein>
    <recommendedName>
        <fullName evidence="1">Helix-turn-helix domain-containing protein</fullName>
    </recommendedName>
</protein>
<dbReference type="EMBL" id="NOWF01000005">
    <property type="protein sequence ID" value="OYD07594.1"/>
    <property type="molecule type" value="Genomic_DNA"/>
</dbReference>